<comment type="caution">
    <text evidence="9">The sequence shown here is derived from an EMBL/GenBank/DDBJ whole genome shotgun (WGS) entry which is preliminary data.</text>
</comment>
<evidence type="ECO:0000256" key="7">
    <source>
        <dbReference type="ARBA" id="ARBA00023204"/>
    </source>
</evidence>
<dbReference type="Pfam" id="PF01261">
    <property type="entry name" value="AP_endonuc_2"/>
    <property type="match status" value="1"/>
</dbReference>
<dbReference type="InterPro" id="IPR001719">
    <property type="entry name" value="AP_endonuc_2"/>
</dbReference>
<dbReference type="GO" id="GO:0008270">
    <property type="term" value="F:zinc ion binding"/>
    <property type="evidence" value="ECO:0007669"/>
    <property type="project" value="InterPro"/>
</dbReference>
<dbReference type="GO" id="GO:0003906">
    <property type="term" value="F:DNA-(apurinic or apyrimidinic site) endonuclease activity"/>
    <property type="evidence" value="ECO:0007669"/>
    <property type="project" value="TreeGrafter"/>
</dbReference>
<dbReference type="Proteomes" id="UP001168821">
    <property type="component" value="Unassembled WGS sequence"/>
</dbReference>
<dbReference type="CDD" id="cd00019">
    <property type="entry name" value="AP2Ec"/>
    <property type="match status" value="1"/>
</dbReference>
<proteinExistence type="inferred from homology"/>
<evidence type="ECO:0000256" key="6">
    <source>
        <dbReference type="ARBA" id="ARBA00022833"/>
    </source>
</evidence>
<dbReference type="GO" id="GO:0006284">
    <property type="term" value="P:base-excision repair"/>
    <property type="evidence" value="ECO:0007669"/>
    <property type="project" value="TreeGrafter"/>
</dbReference>
<dbReference type="GO" id="GO:0008081">
    <property type="term" value="F:phosphoric diester hydrolase activity"/>
    <property type="evidence" value="ECO:0007669"/>
    <property type="project" value="TreeGrafter"/>
</dbReference>
<name>A0AA38M170_9CUCU</name>
<organism evidence="9 10">
    <name type="scientific">Zophobas morio</name>
    <dbReference type="NCBI Taxonomy" id="2755281"/>
    <lineage>
        <taxon>Eukaryota</taxon>
        <taxon>Metazoa</taxon>
        <taxon>Ecdysozoa</taxon>
        <taxon>Arthropoda</taxon>
        <taxon>Hexapoda</taxon>
        <taxon>Insecta</taxon>
        <taxon>Pterygota</taxon>
        <taxon>Neoptera</taxon>
        <taxon>Endopterygota</taxon>
        <taxon>Coleoptera</taxon>
        <taxon>Polyphaga</taxon>
        <taxon>Cucujiformia</taxon>
        <taxon>Tenebrionidae</taxon>
        <taxon>Zophobas</taxon>
    </lineage>
</organism>
<evidence type="ECO:0000313" key="10">
    <source>
        <dbReference type="Proteomes" id="UP001168821"/>
    </source>
</evidence>
<dbReference type="SMART" id="SM00518">
    <property type="entry name" value="AP2Ec"/>
    <property type="match status" value="1"/>
</dbReference>
<dbReference type="InterPro" id="IPR036237">
    <property type="entry name" value="Xyl_isomerase-like_sf"/>
</dbReference>
<protein>
    <recommendedName>
        <fullName evidence="8">Xylose isomerase-like TIM barrel domain-containing protein</fullName>
    </recommendedName>
</protein>
<dbReference type="NCBIfam" id="TIGR00587">
    <property type="entry name" value="nfo"/>
    <property type="match status" value="1"/>
</dbReference>
<accession>A0AA38M170</accession>
<sequence length="219" mass="23865">MSKQGLILGSHVDMNKKNGFLAGSIKQALNENADTFMFFAGPPQSTMRTNLSLIGIEEFQKSCAENGFDLDKIIVHAPYLINLANPIKPDTVSFSIDFLKKEIERILAIGVSLLVLHPGASVGGDKTKALDTLVSGLDAALENFKDTKIRIALETMSGKGTEVCTNFDEIAYVLNNVKYKDHVGVCFDTCHLSDSGYDVKNDFAGVLDEFDVKIGIDKL</sequence>
<dbReference type="PANTHER" id="PTHR21445:SF0">
    <property type="entry name" value="APURINIC-APYRIMIDINIC ENDONUCLEASE"/>
    <property type="match status" value="1"/>
</dbReference>
<dbReference type="PANTHER" id="PTHR21445">
    <property type="entry name" value="ENDONUCLEASE IV ENDODEOXYRIBONUCLEASE IV"/>
    <property type="match status" value="1"/>
</dbReference>
<dbReference type="EMBL" id="JALNTZ010001243">
    <property type="protein sequence ID" value="KAJ3626934.1"/>
    <property type="molecule type" value="Genomic_DNA"/>
</dbReference>
<reference evidence="9" key="1">
    <citation type="journal article" date="2023" name="G3 (Bethesda)">
        <title>Whole genome assemblies of Zophobas morio and Tenebrio molitor.</title>
        <authorList>
            <person name="Kaur S."/>
            <person name="Stinson S.A."/>
            <person name="diCenzo G.C."/>
        </authorList>
    </citation>
    <scope>NUCLEOTIDE SEQUENCE</scope>
    <source>
        <strain evidence="9">QUZm001</strain>
    </source>
</reference>
<keyword evidence="5" id="KW-0378">Hydrolase</keyword>
<evidence type="ECO:0000256" key="2">
    <source>
        <dbReference type="ARBA" id="ARBA00005340"/>
    </source>
</evidence>
<dbReference type="PROSITE" id="PS00729">
    <property type="entry name" value="AP_NUCLEASE_F2_1"/>
    <property type="match status" value="1"/>
</dbReference>
<evidence type="ECO:0000256" key="4">
    <source>
        <dbReference type="ARBA" id="ARBA00022763"/>
    </source>
</evidence>
<dbReference type="PROSITE" id="PS51432">
    <property type="entry name" value="AP_NUCLEASE_F2_4"/>
    <property type="match status" value="1"/>
</dbReference>
<dbReference type="PROSITE" id="PS00730">
    <property type="entry name" value="AP_NUCLEASE_F2_2"/>
    <property type="match status" value="1"/>
</dbReference>
<keyword evidence="6" id="KW-0862">Zinc</keyword>
<comment type="cofactor">
    <cofactor evidence="1">
        <name>Zn(2+)</name>
        <dbReference type="ChEBI" id="CHEBI:29105"/>
    </cofactor>
</comment>
<dbReference type="InterPro" id="IPR013022">
    <property type="entry name" value="Xyl_isomerase-like_TIM-brl"/>
</dbReference>
<keyword evidence="3" id="KW-0479">Metal-binding</keyword>
<dbReference type="AlphaFoldDB" id="A0AA38M170"/>
<evidence type="ECO:0000256" key="1">
    <source>
        <dbReference type="ARBA" id="ARBA00001947"/>
    </source>
</evidence>
<dbReference type="SUPFAM" id="SSF51658">
    <property type="entry name" value="Xylose isomerase-like"/>
    <property type="match status" value="1"/>
</dbReference>
<keyword evidence="4" id="KW-0227">DNA damage</keyword>
<dbReference type="GO" id="GO:0003677">
    <property type="term" value="F:DNA binding"/>
    <property type="evidence" value="ECO:0007669"/>
    <property type="project" value="InterPro"/>
</dbReference>
<dbReference type="InterPro" id="IPR018246">
    <property type="entry name" value="AP_endonuc_F2_Zn_BS"/>
</dbReference>
<evidence type="ECO:0000256" key="5">
    <source>
        <dbReference type="ARBA" id="ARBA00022801"/>
    </source>
</evidence>
<comment type="similarity">
    <text evidence="2">Belongs to the AP endonuclease 2 family.</text>
</comment>
<evidence type="ECO:0000256" key="3">
    <source>
        <dbReference type="ARBA" id="ARBA00022723"/>
    </source>
</evidence>
<gene>
    <name evidence="9" type="ORF">Zmor_004124</name>
</gene>
<evidence type="ECO:0000313" key="9">
    <source>
        <dbReference type="EMBL" id="KAJ3626934.1"/>
    </source>
</evidence>
<keyword evidence="10" id="KW-1185">Reference proteome</keyword>
<keyword evidence="7" id="KW-0234">DNA repair</keyword>
<feature type="domain" description="Xylose isomerase-like TIM barrel" evidence="8">
    <location>
        <begin position="29"/>
        <end position="217"/>
    </location>
</feature>
<evidence type="ECO:0000259" key="8">
    <source>
        <dbReference type="Pfam" id="PF01261"/>
    </source>
</evidence>
<dbReference type="Gene3D" id="3.20.20.150">
    <property type="entry name" value="Divalent-metal-dependent TIM barrel enzymes"/>
    <property type="match status" value="1"/>
</dbReference>